<reference evidence="1 2" key="1">
    <citation type="submission" date="2019-10" db="EMBL/GenBank/DDBJ databases">
        <title>Complete genome sequences for adaption low water activity.</title>
        <authorList>
            <person name="Zhao L."/>
            <person name="Zhong J."/>
        </authorList>
    </citation>
    <scope>NUCLEOTIDE SEQUENCE [LARGE SCALE GENOMIC DNA]</scope>
    <source>
        <strain evidence="1 2">FDU301</strain>
        <plasmid evidence="2">pfdu301a</plasmid>
    </source>
</reference>
<proteinExistence type="predicted"/>
<gene>
    <name evidence="1" type="ORF">FDZ14_32920</name>
</gene>
<keyword evidence="1" id="KW-0614">Plasmid</keyword>
<accession>A0A6M6EBK7</accession>
<dbReference type="RefSeq" id="WP_171778895.1">
    <property type="nucleotide sequence ID" value="NZ_CP045273.1"/>
</dbReference>
<evidence type="ECO:0000313" key="2">
    <source>
        <dbReference type="Proteomes" id="UP000501076"/>
    </source>
</evidence>
<protein>
    <submittedName>
        <fullName evidence="1">Uncharacterized protein</fullName>
    </submittedName>
</protein>
<evidence type="ECO:0000313" key="1">
    <source>
        <dbReference type="EMBL" id="QJX80895.1"/>
    </source>
</evidence>
<dbReference type="Proteomes" id="UP000501076">
    <property type="component" value="Plasmid pFDU301A"/>
</dbReference>
<name>A0A6M6EBK7_PRIMG</name>
<dbReference type="EMBL" id="CP045273">
    <property type="protein sequence ID" value="QJX80895.1"/>
    <property type="molecule type" value="Genomic_DNA"/>
</dbReference>
<sequence length="109" mass="12704">MNQEAVQEMLSEVQAMLAVLLDEYFKIDNPLTIDWEANTRDFCGDTQEDLEKFGHVMLDLHLYYQVDGIDYEPHTEYEKFPTLNHAYDYIVTKVLIKNGIDPDTLEPTS</sequence>
<organism evidence="1 2">
    <name type="scientific">Priestia megaterium</name>
    <name type="common">Bacillus megaterium</name>
    <dbReference type="NCBI Taxonomy" id="1404"/>
    <lineage>
        <taxon>Bacteria</taxon>
        <taxon>Bacillati</taxon>
        <taxon>Bacillota</taxon>
        <taxon>Bacilli</taxon>
        <taxon>Bacillales</taxon>
        <taxon>Bacillaceae</taxon>
        <taxon>Priestia</taxon>
    </lineage>
</organism>
<geneLocation type="plasmid" evidence="2">
    <name>pfdu301a</name>
</geneLocation>
<dbReference type="AlphaFoldDB" id="A0A6M6EBK7"/>